<dbReference type="RefSeq" id="WP_379771293.1">
    <property type="nucleotide sequence ID" value="NZ_JBHSJF010000006.1"/>
</dbReference>
<sequence length="70" mass="7722">MLAVGSVDRYEPDGIKHLTPKSDIFDFGSKLAAGDLPRGLIFPSEWFYGVVRSAGGAEIMLRRWPELGRA</sequence>
<comment type="caution">
    <text evidence="1">The sequence shown here is derived from an EMBL/GenBank/DDBJ whole genome shotgun (WGS) entry which is preliminary data.</text>
</comment>
<keyword evidence="2" id="KW-1185">Reference proteome</keyword>
<proteinExistence type="predicted"/>
<evidence type="ECO:0000313" key="2">
    <source>
        <dbReference type="Proteomes" id="UP001595796"/>
    </source>
</evidence>
<accession>A0ABV9Z6S6</accession>
<protein>
    <submittedName>
        <fullName evidence="1">Uncharacterized protein</fullName>
    </submittedName>
</protein>
<evidence type="ECO:0000313" key="1">
    <source>
        <dbReference type="EMBL" id="MFC5069269.1"/>
    </source>
</evidence>
<name>A0ABV9Z6S6_9HYPH</name>
<dbReference type="Proteomes" id="UP001595796">
    <property type="component" value="Unassembled WGS sequence"/>
</dbReference>
<gene>
    <name evidence="1" type="ORF">ACFPFW_14730</name>
</gene>
<reference evidence="2" key="1">
    <citation type="journal article" date="2019" name="Int. J. Syst. Evol. Microbiol.">
        <title>The Global Catalogue of Microorganisms (GCM) 10K type strain sequencing project: providing services to taxonomists for standard genome sequencing and annotation.</title>
        <authorList>
            <consortium name="The Broad Institute Genomics Platform"/>
            <consortium name="The Broad Institute Genome Sequencing Center for Infectious Disease"/>
            <person name="Wu L."/>
            <person name="Ma J."/>
        </authorList>
    </citation>
    <scope>NUCLEOTIDE SEQUENCE [LARGE SCALE GENOMIC DNA]</scope>
    <source>
        <strain evidence="2">CGMCC 1.16444</strain>
    </source>
</reference>
<dbReference type="EMBL" id="JBHSJF010000006">
    <property type="protein sequence ID" value="MFC5069269.1"/>
    <property type="molecule type" value="Genomic_DNA"/>
</dbReference>
<organism evidence="1 2">
    <name type="scientific">Flaviflagellibacter deserti</name>
    <dbReference type="NCBI Taxonomy" id="2267266"/>
    <lineage>
        <taxon>Bacteria</taxon>
        <taxon>Pseudomonadati</taxon>
        <taxon>Pseudomonadota</taxon>
        <taxon>Alphaproteobacteria</taxon>
        <taxon>Hyphomicrobiales</taxon>
        <taxon>Flaviflagellibacter</taxon>
    </lineage>
</organism>